<accession>A0A645G450</accession>
<reference evidence="1" key="1">
    <citation type="submission" date="2019-08" db="EMBL/GenBank/DDBJ databases">
        <authorList>
            <person name="Kucharzyk K."/>
            <person name="Murdoch R.W."/>
            <person name="Higgins S."/>
            <person name="Loffler F."/>
        </authorList>
    </citation>
    <scope>NUCLEOTIDE SEQUENCE</scope>
</reference>
<name>A0A645G450_9ZZZZ</name>
<gene>
    <name evidence="1" type="ORF">SDC9_168101</name>
</gene>
<proteinExistence type="predicted"/>
<organism evidence="1">
    <name type="scientific">bioreactor metagenome</name>
    <dbReference type="NCBI Taxonomy" id="1076179"/>
    <lineage>
        <taxon>unclassified sequences</taxon>
        <taxon>metagenomes</taxon>
        <taxon>ecological metagenomes</taxon>
    </lineage>
</organism>
<evidence type="ECO:0000313" key="1">
    <source>
        <dbReference type="EMBL" id="MPN20722.1"/>
    </source>
</evidence>
<comment type="caution">
    <text evidence="1">The sequence shown here is derived from an EMBL/GenBank/DDBJ whole genome shotgun (WGS) entry which is preliminary data.</text>
</comment>
<protein>
    <submittedName>
        <fullName evidence="1">Uncharacterized protein</fullName>
    </submittedName>
</protein>
<dbReference type="EMBL" id="VSSQ01068550">
    <property type="protein sequence ID" value="MPN20722.1"/>
    <property type="molecule type" value="Genomic_DNA"/>
</dbReference>
<dbReference type="AlphaFoldDB" id="A0A645G450"/>
<sequence length="146" mass="16437">MLQNGAGQLVVIEKYRERRFPEVGHHRNRAAKGFRLFRADLRKQVDDAVHQPGGEVAKHLLPLLMTQSGQGDDWFVREFLQLFRQAIEEGGGARIAALVDHHADQPGRVVLQRLRIETRPVIQLPDFVEDALLDRGADDPFAADGV</sequence>